<proteinExistence type="predicted"/>
<gene>
    <name evidence="1" type="ORF">OPT61_g3609</name>
</gene>
<evidence type="ECO:0000313" key="2">
    <source>
        <dbReference type="Proteomes" id="UP001153331"/>
    </source>
</evidence>
<reference evidence="1" key="1">
    <citation type="submission" date="2022-11" db="EMBL/GenBank/DDBJ databases">
        <title>Genome Sequence of Boeremia exigua.</title>
        <authorList>
            <person name="Buettner E."/>
        </authorList>
    </citation>
    <scope>NUCLEOTIDE SEQUENCE</scope>
    <source>
        <strain evidence="1">CU02</strain>
    </source>
</reference>
<organism evidence="1 2">
    <name type="scientific">Boeremia exigua</name>
    <dbReference type="NCBI Taxonomy" id="749465"/>
    <lineage>
        <taxon>Eukaryota</taxon>
        <taxon>Fungi</taxon>
        <taxon>Dikarya</taxon>
        <taxon>Ascomycota</taxon>
        <taxon>Pezizomycotina</taxon>
        <taxon>Dothideomycetes</taxon>
        <taxon>Pleosporomycetidae</taxon>
        <taxon>Pleosporales</taxon>
        <taxon>Pleosporineae</taxon>
        <taxon>Didymellaceae</taxon>
        <taxon>Boeremia</taxon>
    </lineage>
</organism>
<protein>
    <submittedName>
        <fullName evidence="1">Uncharacterized protein</fullName>
    </submittedName>
</protein>
<accession>A0ACC2IHA5</accession>
<comment type="caution">
    <text evidence="1">The sequence shown here is derived from an EMBL/GenBank/DDBJ whole genome shotgun (WGS) entry which is preliminary data.</text>
</comment>
<name>A0ACC2IHA5_9PLEO</name>
<evidence type="ECO:0000313" key="1">
    <source>
        <dbReference type="EMBL" id="KAJ8114533.1"/>
    </source>
</evidence>
<sequence length="603" mass="69145">MGLEEALQECDTFVSQDDIPWSKIAEKYGVVRSTLTRTYRRETRSRQEQAVAQQKLTLQQEVELVKYIEELTSRRIPPTREMIRNFASAVAKEPVSESWVTRFINKYTIDLISKYSTGIDSDRHNADSHSKYKLYFDLLQAKIDKYNVEVEDTYNMDEKGFLISITTRTKHVFSRPCVCGDGSALPPGLLYESANNTIQESWVEEIKAGEHNAFVSSSPTGWTNNDIGLAWLKQVFNRFTKAKARRKYRLLILDGHGSHVTMDFINYCDKNKILLAILPPHSTHTLQPLDVVMFKPLLTAYSKELTTYLHHGQGLAKVKKSDFFHLFWKAWVGTFTQESILRSFEATGIAPLQPNVILQRFEKPSPEASDSNSSSNSVYSGKDWLKIETLLRKVAKDKGSKELRKISRSLHHISIQNSLLHYKIAGLKEVLKTQKKHKNKSKTLDLQQKKWAQGGAVFWSPRKVEEARQREKTKQQEQRAEELRKAEMAELRKANKLYKEKIAEEKRVRRAREKEEREQAKAQKAAEEAEQKAIKERDKELQNTQKAIQLSQRGRGRPLKAAAAKKKPARCGVGARRAPKPATPPPPSRTHKTRSGRTATLYN</sequence>
<dbReference type="Proteomes" id="UP001153331">
    <property type="component" value="Unassembled WGS sequence"/>
</dbReference>
<dbReference type="EMBL" id="JAPHNI010000188">
    <property type="protein sequence ID" value="KAJ8114533.1"/>
    <property type="molecule type" value="Genomic_DNA"/>
</dbReference>
<keyword evidence="2" id="KW-1185">Reference proteome</keyword>